<dbReference type="PANTHER" id="PTHR21600">
    <property type="entry name" value="MITOCHONDRIAL RNA PSEUDOURIDINE SYNTHASE"/>
    <property type="match status" value="1"/>
</dbReference>
<evidence type="ECO:0000256" key="3">
    <source>
        <dbReference type="PIRSR" id="PIRSR606225-1"/>
    </source>
</evidence>
<evidence type="ECO:0000259" key="6">
    <source>
        <dbReference type="SMART" id="SM00363"/>
    </source>
</evidence>
<evidence type="ECO:0000256" key="2">
    <source>
        <dbReference type="ARBA" id="ARBA00023235"/>
    </source>
</evidence>
<dbReference type="InterPro" id="IPR006224">
    <property type="entry name" value="PsdUridine_synth_RluA-like_CS"/>
</dbReference>
<dbReference type="PROSITE" id="PS50889">
    <property type="entry name" value="S4"/>
    <property type="match status" value="1"/>
</dbReference>
<dbReference type="Gene3D" id="3.10.290.10">
    <property type="entry name" value="RNA-binding S4 domain"/>
    <property type="match status" value="1"/>
</dbReference>
<evidence type="ECO:0000256" key="5">
    <source>
        <dbReference type="RuleBase" id="RU362028"/>
    </source>
</evidence>
<dbReference type="SUPFAM" id="SSF55120">
    <property type="entry name" value="Pseudouridine synthase"/>
    <property type="match status" value="1"/>
</dbReference>
<keyword evidence="2 5" id="KW-0413">Isomerase</keyword>
<dbReference type="InterPro" id="IPR050188">
    <property type="entry name" value="RluA_PseudoU_synthase"/>
</dbReference>
<dbReference type="GO" id="GO:0003723">
    <property type="term" value="F:RNA binding"/>
    <property type="evidence" value="ECO:0007669"/>
    <property type="project" value="UniProtKB-KW"/>
</dbReference>
<evidence type="ECO:0000256" key="1">
    <source>
        <dbReference type="ARBA" id="ARBA00010876"/>
    </source>
</evidence>
<dbReference type="PROSITE" id="PS01129">
    <property type="entry name" value="PSI_RLU"/>
    <property type="match status" value="1"/>
</dbReference>
<gene>
    <name evidence="7" type="ordered locus">Tlie_0935</name>
</gene>
<dbReference type="CDD" id="cd02869">
    <property type="entry name" value="PseudoU_synth_RluA_like"/>
    <property type="match status" value="1"/>
</dbReference>
<dbReference type="STRING" id="580340.Tlie_0935"/>
<evidence type="ECO:0000256" key="4">
    <source>
        <dbReference type="PROSITE-ProRule" id="PRU00182"/>
    </source>
</evidence>
<dbReference type="KEGG" id="tli:Tlie_0935"/>
<reference evidence="7 8" key="2">
    <citation type="journal article" date="2012" name="Stand. Genomic Sci.">
        <title>Genome sequence of the moderately thermophilic, amino-acid-degrading and sulfur-reducing bacterium Thermovirga lienii type strain (Cas60314(T)).</title>
        <authorList>
            <person name="Goker M."/>
            <person name="Saunders E."/>
            <person name="Lapidus A."/>
            <person name="Nolan M."/>
            <person name="Lucas S."/>
            <person name="Hammon N."/>
            <person name="Deshpande S."/>
            <person name="Cheng J.F."/>
            <person name="Han C."/>
            <person name="Tapia R."/>
            <person name="Goodwin L.A."/>
            <person name="Pitluck S."/>
            <person name="Liolios K."/>
            <person name="Mavromatis K."/>
            <person name="Pagani I."/>
            <person name="Ivanova N."/>
            <person name="Mikhailova N."/>
            <person name="Pati A."/>
            <person name="Chen A."/>
            <person name="Palaniappan K."/>
            <person name="Land M."/>
            <person name="Chang Y.J."/>
            <person name="Jeffries C.D."/>
            <person name="Brambilla E.M."/>
            <person name="Rohde M."/>
            <person name="Spring S."/>
            <person name="Detter J.C."/>
            <person name="Woyke T."/>
            <person name="Bristow J."/>
            <person name="Eisen J.A."/>
            <person name="Markowitz V."/>
            <person name="Hugenholtz P."/>
            <person name="Kyrpides N.C."/>
            <person name="Klenk H.P."/>
        </authorList>
    </citation>
    <scope>NUCLEOTIDE SEQUENCE [LARGE SCALE GENOMIC DNA]</scope>
    <source>
        <strain evidence="8">ATCC BAA-1197 / DSM 17291 / Cas60314</strain>
    </source>
</reference>
<dbReference type="AlphaFoldDB" id="G7V9W8"/>
<dbReference type="InterPro" id="IPR006145">
    <property type="entry name" value="PsdUridine_synth_RsuA/RluA"/>
</dbReference>
<dbReference type="GO" id="GO:0000455">
    <property type="term" value="P:enzyme-directed rRNA pseudouridine synthesis"/>
    <property type="evidence" value="ECO:0007669"/>
    <property type="project" value="TreeGrafter"/>
</dbReference>
<feature type="active site" evidence="3">
    <location>
        <position position="157"/>
    </location>
</feature>
<dbReference type="InterPro" id="IPR006225">
    <property type="entry name" value="PsdUridine_synth_RluC/D"/>
</dbReference>
<dbReference type="eggNOG" id="COG0564">
    <property type="taxonomic scope" value="Bacteria"/>
</dbReference>
<dbReference type="InterPro" id="IPR002942">
    <property type="entry name" value="S4_RNA-bd"/>
</dbReference>
<comment type="similarity">
    <text evidence="1 5">Belongs to the pseudouridine synthase RluA family.</text>
</comment>
<name>G7V9W8_THELD</name>
<keyword evidence="8" id="KW-1185">Reference proteome</keyword>
<accession>G7V9W8</accession>
<reference evidence="8" key="1">
    <citation type="submission" date="2011-10" db="EMBL/GenBank/DDBJ databases">
        <title>The complete genome of chromosome of Thermovirga lienii DSM 17291.</title>
        <authorList>
            <consortium name="US DOE Joint Genome Institute (JGI-PGF)"/>
            <person name="Lucas S."/>
            <person name="Copeland A."/>
            <person name="Lapidus A."/>
            <person name="Glavina del Rio T."/>
            <person name="Dalin E."/>
            <person name="Tice H."/>
            <person name="Bruce D."/>
            <person name="Goodwin L."/>
            <person name="Pitluck S."/>
            <person name="Peters L."/>
            <person name="Mikhailova N."/>
            <person name="Saunders E."/>
            <person name="Kyrpides N."/>
            <person name="Mavromatis K."/>
            <person name="Ivanova N."/>
            <person name="Last F.I."/>
            <person name="Brettin T."/>
            <person name="Detter J.C."/>
            <person name="Han C."/>
            <person name="Larimer F."/>
            <person name="Land M."/>
            <person name="Hauser L."/>
            <person name="Markowitz V."/>
            <person name="Cheng J.-F."/>
            <person name="Hugenholtz P."/>
            <person name="Woyke T."/>
            <person name="Wu D."/>
            <person name="Spring S."/>
            <person name="Schroeder M."/>
            <person name="Brambilla E.-M."/>
            <person name="Klenk H.-P."/>
            <person name="Eisen J.A."/>
        </authorList>
    </citation>
    <scope>NUCLEOTIDE SEQUENCE [LARGE SCALE GENOMIC DNA]</scope>
    <source>
        <strain evidence="8">ATCC BAA-1197 / DSM 17291 / Cas60314</strain>
    </source>
</reference>
<dbReference type="CDD" id="cd00165">
    <property type="entry name" value="S4"/>
    <property type="match status" value="1"/>
</dbReference>
<protein>
    <recommendedName>
        <fullName evidence="5">Pseudouridine synthase</fullName>
        <ecNumber evidence="5">5.4.99.-</ecNumber>
    </recommendedName>
</protein>
<dbReference type="SMART" id="SM00363">
    <property type="entry name" value="S4"/>
    <property type="match status" value="1"/>
</dbReference>
<dbReference type="InterPro" id="IPR036986">
    <property type="entry name" value="S4_RNA-bd_sf"/>
</dbReference>
<dbReference type="InterPro" id="IPR020103">
    <property type="entry name" value="PsdUridine_synth_cat_dom_sf"/>
</dbReference>
<comment type="function">
    <text evidence="5">Responsible for synthesis of pseudouridine from uracil.</text>
</comment>
<keyword evidence="4" id="KW-0694">RNA-binding</keyword>
<proteinExistence type="inferred from homology"/>
<comment type="catalytic activity">
    <reaction evidence="5">
        <text>a uridine in RNA = a pseudouridine in RNA</text>
        <dbReference type="Rhea" id="RHEA:48348"/>
        <dbReference type="Rhea" id="RHEA-COMP:12068"/>
        <dbReference type="Rhea" id="RHEA-COMP:12069"/>
        <dbReference type="ChEBI" id="CHEBI:65314"/>
        <dbReference type="ChEBI" id="CHEBI:65315"/>
    </reaction>
</comment>
<dbReference type="SUPFAM" id="SSF55174">
    <property type="entry name" value="Alpha-L RNA-binding motif"/>
    <property type="match status" value="1"/>
</dbReference>
<dbReference type="OrthoDB" id="9807829at2"/>
<dbReference type="EC" id="5.4.99.-" evidence="5"/>
<evidence type="ECO:0000313" key="8">
    <source>
        <dbReference type="Proteomes" id="UP000005868"/>
    </source>
</evidence>
<sequence length="329" mass="37572">MVDSRHHNIDIEDFGAGEGDETISILVGQNYEGYRLDVFLSEKIDRSRSYVQKLIKENLVFVKGFSTIKPSTRLQSGMEIVVKIPVAEAITLTPEYVPFDVLYEDEDIIIINKPAGVAVHPSPGHWKGTLVQGLLHRYPELFSGENSLRPGIVHRLDLGTSGLMVIAKHIKAHERMSMLFKTRSVKKEYLALVWGCPRKVSGLIDMPIGRDSRNRLRMAITPKGKRAITRYEVLWTRNGFSLVRCRIYTGRTHQIRVHFKSLGCPVVGDKLYAPRRERVFDSERIFLHAWRLAFPHPMTGVDVSFRSPLPEDLIFVLRDIFSNRLGKPK</sequence>
<organism evidence="7 8">
    <name type="scientific">Thermovirga lienii (strain ATCC BAA-1197 / DSM 17291 / Cas60314)</name>
    <dbReference type="NCBI Taxonomy" id="580340"/>
    <lineage>
        <taxon>Bacteria</taxon>
        <taxon>Thermotogati</taxon>
        <taxon>Synergistota</taxon>
        <taxon>Synergistia</taxon>
        <taxon>Synergistales</taxon>
        <taxon>Thermovirgaceae</taxon>
        <taxon>Thermovirga</taxon>
    </lineage>
</organism>
<dbReference type="EMBL" id="CP003096">
    <property type="protein sequence ID" value="AER66668.1"/>
    <property type="molecule type" value="Genomic_DNA"/>
</dbReference>
<dbReference type="Gene3D" id="3.30.2350.10">
    <property type="entry name" value="Pseudouridine synthase"/>
    <property type="match status" value="1"/>
</dbReference>
<dbReference type="Proteomes" id="UP000005868">
    <property type="component" value="Chromosome"/>
</dbReference>
<evidence type="ECO:0000313" key="7">
    <source>
        <dbReference type="EMBL" id="AER66668.1"/>
    </source>
</evidence>
<dbReference type="PANTHER" id="PTHR21600:SF44">
    <property type="entry name" value="RIBOSOMAL LARGE SUBUNIT PSEUDOURIDINE SYNTHASE D"/>
    <property type="match status" value="1"/>
</dbReference>
<dbReference type="HOGENOM" id="CLU_016902_4_4_0"/>
<feature type="domain" description="RNA-binding S4" evidence="6">
    <location>
        <begin position="34"/>
        <end position="91"/>
    </location>
</feature>
<dbReference type="Pfam" id="PF00849">
    <property type="entry name" value="PseudoU_synth_2"/>
    <property type="match status" value="1"/>
</dbReference>
<dbReference type="GO" id="GO:0120159">
    <property type="term" value="F:rRNA pseudouridine synthase activity"/>
    <property type="evidence" value="ECO:0007669"/>
    <property type="project" value="UniProtKB-ARBA"/>
</dbReference>
<dbReference type="NCBIfam" id="TIGR00005">
    <property type="entry name" value="rluA_subfam"/>
    <property type="match status" value="1"/>
</dbReference>